<evidence type="ECO:0000256" key="1">
    <source>
        <dbReference type="SAM" id="Phobius"/>
    </source>
</evidence>
<evidence type="ECO:0000313" key="2">
    <source>
        <dbReference type="EMBL" id="OAF04304.1"/>
    </source>
</evidence>
<keyword evidence="1" id="KW-1133">Transmembrane helix</keyword>
<gene>
    <name evidence="2" type="ORF">AYJ54_24255</name>
</gene>
<feature type="transmembrane region" description="Helical" evidence="1">
    <location>
        <begin position="32"/>
        <end position="49"/>
    </location>
</feature>
<organism evidence="2 3">
    <name type="scientific">Bradyrhizobium centrolobii</name>
    <dbReference type="NCBI Taxonomy" id="1505087"/>
    <lineage>
        <taxon>Bacteria</taxon>
        <taxon>Pseudomonadati</taxon>
        <taxon>Pseudomonadota</taxon>
        <taxon>Alphaproteobacteria</taxon>
        <taxon>Hyphomicrobiales</taxon>
        <taxon>Nitrobacteraceae</taxon>
        <taxon>Bradyrhizobium</taxon>
    </lineage>
</organism>
<accession>A0A176YDQ9</accession>
<keyword evidence="1" id="KW-0812">Transmembrane</keyword>
<sequence>MHRQWKIAENPRRGLCYGSPAGDFSKMRSIRIGAALTACFIVLASNVHWGWMNEFLACVSALTAAAIVDCLIETASAEDLVSPIAWACVLLALVGFVAIYVPW</sequence>
<dbReference type="EMBL" id="LUUB01000086">
    <property type="protein sequence ID" value="OAF04304.1"/>
    <property type="molecule type" value="Genomic_DNA"/>
</dbReference>
<dbReference type="Proteomes" id="UP000076959">
    <property type="component" value="Unassembled WGS sequence"/>
</dbReference>
<reference evidence="2 3" key="1">
    <citation type="submission" date="2016-03" db="EMBL/GenBank/DDBJ databases">
        <title>Draft Genome Sequence of the Strain BR 10245 (Bradyrhizobium sp.) isolated from nodules of Centrolobium paraense.</title>
        <authorList>
            <person name="Simoes-Araujo J.L.Sr."/>
            <person name="Barauna A.C."/>
            <person name="Silva K."/>
            <person name="Zilli J.E."/>
        </authorList>
    </citation>
    <scope>NUCLEOTIDE SEQUENCE [LARGE SCALE GENOMIC DNA]</scope>
    <source>
        <strain evidence="2 3">BR 10245</strain>
    </source>
</reference>
<name>A0A176YDQ9_9BRAD</name>
<keyword evidence="1" id="KW-0472">Membrane</keyword>
<comment type="caution">
    <text evidence="2">The sequence shown here is derived from an EMBL/GenBank/DDBJ whole genome shotgun (WGS) entry which is preliminary data.</text>
</comment>
<proteinExistence type="predicted"/>
<dbReference type="AlphaFoldDB" id="A0A176YDQ9"/>
<feature type="transmembrane region" description="Helical" evidence="1">
    <location>
        <begin position="84"/>
        <end position="101"/>
    </location>
</feature>
<protein>
    <submittedName>
        <fullName evidence="2">Uncharacterized protein</fullName>
    </submittedName>
</protein>
<evidence type="ECO:0000313" key="3">
    <source>
        <dbReference type="Proteomes" id="UP000076959"/>
    </source>
</evidence>
<keyword evidence="3" id="KW-1185">Reference proteome</keyword>